<sequence length="234" mass="24291">MTGGVDKQRAIVVGNSDGIGLAVTRRLLDDGWTVAGLSRSSSPLTSSGYEHHRADVTDAGYREVLAGALDTLGGVEVCIYAAGIGDFFDVADLAAQTRALEVNLVGAARTMEVVVPSMARARAGHVVGLSSLADVAPSAEAPGYAAGKAGMSSYLLGLGGALRSHGVRVSVVRFGFVDTKMAKARVKPMMLSVDQAADVVLDCLRTRAAVVSRPRRMAALARTAGVLLNVRARR</sequence>
<dbReference type="Gene3D" id="3.40.50.720">
    <property type="entry name" value="NAD(P)-binding Rossmann-like Domain"/>
    <property type="match status" value="1"/>
</dbReference>
<dbReference type="PANTHER" id="PTHR44196:SF1">
    <property type="entry name" value="DEHYDROGENASE_REDUCTASE SDR FAMILY MEMBER 7B"/>
    <property type="match status" value="1"/>
</dbReference>
<dbReference type="InterPro" id="IPR002347">
    <property type="entry name" value="SDR_fam"/>
</dbReference>
<dbReference type="PRINTS" id="PR00081">
    <property type="entry name" value="GDHRDH"/>
</dbReference>
<dbReference type="GO" id="GO:0016020">
    <property type="term" value="C:membrane"/>
    <property type="evidence" value="ECO:0007669"/>
    <property type="project" value="TreeGrafter"/>
</dbReference>
<dbReference type="Pfam" id="PF00106">
    <property type="entry name" value="adh_short"/>
    <property type="match status" value="1"/>
</dbReference>
<comment type="similarity">
    <text evidence="1">Belongs to the short-chain dehydrogenases/reductases (SDR) family.</text>
</comment>
<dbReference type="PANTHER" id="PTHR44196">
    <property type="entry name" value="DEHYDROGENASE/REDUCTASE SDR FAMILY MEMBER 7B"/>
    <property type="match status" value="1"/>
</dbReference>
<dbReference type="InterPro" id="IPR020904">
    <property type="entry name" value="Sc_DH/Rdtase_CS"/>
</dbReference>
<dbReference type="SUPFAM" id="SSF51735">
    <property type="entry name" value="NAD(P)-binding Rossmann-fold domains"/>
    <property type="match status" value="1"/>
</dbReference>
<dbReference type="InterPro" id="IPR036291">
    <property type="entry name" value="NAD(P)-bd_dom_sf"/>
</dbReference>
<proteinExistence type="inferred from homology"/>
<keyword evidence="2" id="KW-0560">Oxidoreductase</keyword>
<accession>A0A1C4W044</accession>
<evidence type="ECO:0000313" key="4">
    <source>
        <dbReference type="Proteomes" id="UP000199375"/>
    </source>
</evidence>
<organism evidence="3 4">
    <name type="scientific">Micromonospora haikouensis</name>
    <dbReference type="NCBI Taxonomy" id="686309"/>
    <lineage>
        <taxon>Bacteria</taxon>
        <taxon>Bacillati</taxon>
        <taxon>Actinomycetota</taxon>
        <taxon>Actinomycetes</taxon>
        <taxon>Micromonosporales</taxon>
        <taxon>Micromonosporaceae</taxon>
        <taxon>Micromonospora</taxon>
    </lineage>
</organism>
<reference evidence="3 4" key="1">
    <citation type="submission" date="2016-06" db="EMBL/GenBank/DDBJ databases">
        <authorList>
            <person name="Kjaerup R.B."/>
            <person name="Dalgaard T.S."/>
            <person name="Juul-Madsen H.R."/>
        </authorList>
    </citation>
    <scope>NUCLEOTIDE SEQUENCE [LARGE SCALE GENOMIC DNA]</scope>
    <source>
        <strain evidence="3 4">DSM 45626</strain>
    </source>
</reference>
<dbReference type="GO" id="GO:0016491">
    <property type="term" value="F:oxidoreductase activity"/>
    <property type="evidence" value="ECO:0007669"/>
    <property type="project" value="UniProtKB-KW"/>
</dbReference>
<evidence type="ECO:0000313" key="3">
    <source>
        <dbReference type="EMBL" id="SCE89401.1"/>
    </source>
</evidence>
<evidence type="ECO:0000256" key="2">
    <source>
        <dbReference type="ARBA" id="ARBA00023002"/>
    </source>
</evidence>
<dbReference type="AlphaFoldDB" id="A0A1C4W044"/>
<gene>
    <name evidence="3" type="ORF">GA0070558_11299</name>
</gene>
<protein>
    <submittedName>
        <fullName evidence="3">Short-chain dehydrogenase</fullName>
    </submittedName>
</protein>
<name>A0A1C4W044_9ACTN</name>
<dbReference type="PROSITE" id="PS00061">
    <property type="entry name" value="ADH_SHORT"/>
    <property type="match status" value="1"/>
</dbReference>
<evidence type="ECO:0000256" key="1">
    <source>
        <dbReference type="ARBA" id="ARBA00006484"/>
    </source>
</evidence>
<dbReference type="Proteomes" id="UP000199375">
    <property type="component" value="Unassembled WGS sequence"/>
</dbReference>
<dbReference type="EMBL" id="FMCW01000012">
    <property type="protein sequence ID" value="SCE89401.1"/>
    <property type="molecule type" value="Genomic_DNA"/>
</dbReference>